<accession>A0A2Z2L8X8</accession>
<dbReference type="SUPFAM" id="SSF50104">
    <property type="entry name" value="Translation proteins SH3-like domain"/>
    <property type="match status" value="1"/>
</dbReference>
<dbReference type="PANTHER" id="PTHR15680">
    <property type="entry name" value="RIBOSOMAL PROTEIN L19"/>
    <property type="match status" value="1"/>
</dbReference>
<dbReference type="PRINTS" id="PR00061">
    <property type="entry name" value="RIBOSOMALL19"/>
</dbReference>
<gene>
    <name evidence="5" type="ORF">AOV_04800</name>
</gene>
<proteinExistence type="inferred from homology"/>
<dbReference type="InterPro" id="IPR001857">
    <property type="entry name" value="Ribosomal_bL19"/>
</dbReference>
<dbReference type="PIRSF" id="PIRSF002191">
    <property type="entry name" value="Ribosomal_L19"/>
    <property type="match status" value="1"/>
</dbReference>
<evidence type="ECO:0000256" key="4">
    <source>
        <dbReference type="RuleBase" id="RU000559"/>
    </source>
</evidence>
<dbReference type="InterPro" id="IPR038657">
    <property type="entry name" value="Ribosomal_bL19_sf"/>
</dbReference>
<evidence type="ECO:0000313" key="5">
    <source>
        <dbReference type="EMBL" id="ASI48058.1"/>
    </source>
</evidence>
<dbReference type="NCBIfam" id="TIGR01024">
    <property type="entry name" value="rplS_bact"/>
    <property type="match status" value="1"/>
</dbReference>
<comment type="similarity">
    <text evidence="1 4">Belongs to the bacterial ribosomal protein bL19 family.</text>
</comment>
<evidence type="ECO:0000256" key="3">
    <source>
        <dbReference type="ARBA" id="ARBA00023274"/>
    </source>
</evidence>
<evidence type="ECO:0000256" key="1">
    <source>
        <dbReference type="ARBA" id="ARBA00005781"/>
    </source>
</evidence>
<dbReference type="GO" id="GO:0006412">
    <property type="term" value="P:translation"/>
    <property type="evidence" value="ECO:0007669"/>
    <property type="project" value="InterPro"/>
</dbReference>
<dbReference type="EMBL" id="CP015994">
    <property type="protein sequence ID" value="ASI48058.1"/>
    <property type="molecule type" value="Genomic_DNA"/>
</dbReference>
<keyword evidence="3 4" id="KW-0687">Ribonucleoprotein</keyword>
<comment type="function">
    <text evidence="4">This protein is located at the 30S-50S ribosomal subunit interface and may play a role in the structure and function of the aminoacyl-tRNA binding site.</text>
</comment>
<dbReference type="GO" id="GO:0003735">
    <property type="term" value="F:structural constituent of ribosome"/>
    <property type="evidence" value="ECO:0007669"/>
    <property type="project" value="InterPro"/>
</dbReference>
<dbReference type="OrthoDB" id="9803541at2"/>
<dbReference type="Gene3D" id="2.30.30.790">
    <property type="match status" value="1"/>
</dbReference>
<name>A0A2Z2L8X8_9RICK</name>
<organism evidence="5 6">
    <name type="scientific">Anaplasma ovis str. Haibei</name>
    <dbReference type="NCBI Taxonomy" id="1248439"/>
    <lineage>
        <taxon>Bacteria</taxon>
        <taxon>Pseudomonadati</taxon>
        <taxon>Pseudomonadota</taxon>
        <taxon>Alphaproteobacteria</taxon>
        <taxon>Rickettsiales</taxon>
        <taxon>Anaplasmataceae</taxon>
        <taxon>Anaplasma</taxon>
    </lineage>
</organism>
<keyword evidence="2 5" id="KW-0689">Ribosomal protein</keyword>
<dbReference type="Pfam" id="PF01245">
    <property type="entry name" value="Ribosomal_L19"/>
    <property type="match status" value="1"/>
</dbReference>
<sequence>MSSILEEFNKRQIESLSGVERPHFLPGDTVKVGINVFDGVNWRVQTFEGVCIKKRNRGLHSSFILRKISYNESIQLQVFLHSPNIKSIEVVRYGRVRRAKLYYMLKLFGKAARIKEAGDTRKKRIASQRAASTS</sequence>
<dbReference type="PANTHER" id="PTHR15680:SF9">
    <property type="entry name" value="LARGE RIBOSOMAL SUBUNIT PROTEIN BL19M"/>
    <property type="match status" value="1"/>
</dbReference>
<reference evidence="6" key="1">
    <citation type="submission" date="2018-06" db="EMBL/GenBank/DDBJ databases">
        <title>The Anaplasma ovis genome reveals a high proportion of pseudogenes.</title>
        <authorList>
            <person name="Liu Z."/>
            <person name="Peasley A.M."/>
            <person name="Yang J."/>
            <person name="Li Y."/>
            <person name="Guan G."/>
            <person name="Luo J."/>
            <person name="Yin H."/>
            <person name="Brayton K.A."/>
        </authorList>
    </citation>
    <scope>NUCLEOTIDE SEQUENCE [LARGE SCALE GENOMIC DNA]</scope>
    <source>
        <strain evidence="6">Haibei</strain>
    </source>
</reference>
<dbReference type="Proteomes" id="UP000259762">
    <property type="component" value="Chromosome"/>
</dbReference>
<protein>
    <recommendedName>
        <fullName evidence="4">50S ribosomal protein L19</fullName>
    </recommendedName>
</protein>
<reference evidence="5 6" key="2">
    <citation type="journal article" date="2019" name="BMC Genomics">
        <title>The Anaplasma ovis genome reveals a high proportion of pseudogenes.</title>
        <authorList>
            <person name="Liu Z."/>
            <person name="Peasley A.M."/>
            <person name="Yang J."/>
            <person name="Li Y."/>
            <person name="Guan G."/>
            <person name="Luo J."/>
            <person name="Yin H."/>
            <person name="Brayton K.A."/>
        </authorList>
    </citation>
    <scope>NUCLEOTIDE SEQUENCE [LARGE SCALE GENOMIC DNA]</scope>
    <source>
        <strain evidence="5 6">Haibei</strain>
    </source>
</reference>
<evidence type="ECO:0000313" key="6">
    <source>
        <dbReference type="Proteomes" id="UP000259762"/>
    </source>
</evidence>
<dbReference type="AlphaFoldDB" id="A0A2Z2L8X8"/>
<evidence type="ECO:0000256" key="2">
    <source>
        <dbReference type="ARBA" id="ARBA00022980"/>
    </source>
</evidence>
<dbReference type="GO" id="GO:0022625">
    <property type="term" value="C:cytosolic large ribosomal subunit"/>
    <property type="evidence" value="ECO:0007669"/>
    <property type="project" value="TreeGrafter"/>
</dbReference>
<keyword evidence="6" id="KW-1185">Reference proteome</keyword>
<dbReference type="RefSeq" id="WP_075139289.1">
    <property type="nucleotide sequence ID" value="NZ_CP015994.1"/>
</dbReference>
<dbReference type="InterPro" id="IPR008991">
    <property type="entry name" value="Translation_prot_SH3-like_sf"/>
</dbReference>
<dbReference type="KEGG" id="aoh:AOV_04800"/>